<dbReference type="InterPro" id="IPR024810">
    <property type="entry name" value="MAB21L/cGLR"/>
</dbReference>
<dbReference type="Gene3D" id="1.25.40.10">
    <property type="entry name" value="Tetratricopeptide repeat domain"/>
    <property type="match status" value="1"/>
</dbReference>
<dbReference type="InterPro" id="IPR046906">
    <property type="entry name" value="Mab-21_HhH/H2TH-like"/>
</dbReference>
<feature type="domain" description="Mab-21-like HhH/H2TH-like" evidence="4">
    <location>
        <begin position="221"/>
        <end position="315"/>
    </location>
</feature>
<gene>
    <name evidence="5" type="ORF">MGAL_10B041522</name>
</gene>
<evidence type="ECO:0000313" key="5">
    <source>
        <dbReference type="EMBL" id="VDI56362.1"/>
    </source>
</evidence>
<comment type="similarity">
    <text evidence="1">Belongs to the mab-21 family.</text>
</comment>
<reference evidence="5" key="1">
    <citation type="submission" date="2018-11" db="EMBL/GenBank/DDBJ databases">
        <authorList>
            <person name="Alioto T."/>
            <person name="Alioto T."/>
        </authorList>
    </citation>
    <scope>NUCLEOTIDE SEQUENCE</scope>
</reference>
<organism evidence="5 6">
    <name type="scientific">Mytilus galloprovincialis</name>
    <name type="common">Mediterranean mussel</name>
    <dbReference type="NCBI Taxonomy" id="29158"/>
    <lineage>
        <taxon>Eukaryota</taxon>
        <taxon>Metazoa</taxon>
        <taxon>Spiralia</taxon>
        <taxon>Lophotrochozoa</taxon>
        <taxon>Mollusca</taxon>
        <taxon>Bivalvia</taxon>
        <taxon>Autobranchia</taxon>
        <taxon>Pteriomorphia</taxon>
        <taxon>Mytilida</taxon>
        <taxon>Mytiloidea</taxon>
        <taxon>Mytilidae</taxon>
        <taxon>Mytilinae</taxon>
        <taxon>Mytilus</taxon>
    </lineage>
</organism>
<proteinExistence type="inferred from homology"/>
<dbReference type="EMBL" id="UYJE01007601">
    <property type="protein sequence ID" value="VDI56362.1"/>
    <property type="molecule type" value="Genomic_DNA"/>
</dbReference>
<dbReference type="Proteomes" id="UP000596742">
    <property type="component" value="Unassembled WGS sequence"/>
</dbReference>
<evidence type="ECO:0000259" key="3">
    <source>
        <dbReference type="Pfam" id="PF03281"/>
    </source>
</evidence>
<keyword evidence="6" id="KW-1185">Reference proteome</keyword>
<dbReference type="PANTHER" id="PTHR10656:SF69">
    <property type="entry name" value="MAB-21-LIKE HHH_H2TH-LIKE DOMAIN-CONTAINING PROTEIN"/>
    <property type="match status" value="1"/>
</dbReference>
<dbReference type="Gene3D" id="1.10.1410.40">
    <property type="match status" value="1"/>
</dbReference>
<dbReference type="PROSITE" id="PS50005">
    <property type="entry name" value="TPR"/>
    <property type="match status" value="1"/>
</dbReference>
<comment type="caution">
    <text evidence="5">The sequence shown here is derived from an EMBL/GenBank/DDBJ whole genome shotgun (WGS) entry which is preliminary data.</text>
</comment>
<feature type="domain" description="Mab-21-like nucleotidyltransferase" evidence="3">
    <location>
        <begin position="149"/>
        <end position="212"/>
    </location>
</feature>
<dbReference type="OrthoDB" id="6158775at2759"/>
<keyword evidence="2" id="KW-0802">TPR repeat</keyword>
<feature type="repeat" description="TPR" evidence="2">
    <location>
        <begin position="584"/>
        <end position="617"/>
    </location>
</feature>
<evidence type="ECO:0000313" key="6">
    <source>
        <dbReference type="Proteomes" id="UP000596742"/>
    </source>
</evidence>
<evidence type="ECO:0000256" key="2">
    <source>
        <dbReference type="PROSITE-ProRule" id="PRU00339"/>
    </source>
</evidence>
<dbReference type="PANTHER" id="PTHR10656">
    <property type="entry name" value="CELL FATE DETERMINING PROTEIN MAB21-RELATED"/>
    <property type="match status" value="1"/>
</dbReference>
<sequence length="632" mass="73679">MCNHIVGTEEHVQSLRMINTVRDNLSRNEIETTITSGSFGEGLDMRGSDVDLVKVISFIEVCEKLDLPFNPNRTYFTMETCEAQPGSTQLRLVHSKNLKIYELCNEIEGEYYFSNLKIKQLFLHKFSSIIHGPCVSDNDGFMDNAYTLHNRSWIKQAEDWKTRSKNAWPEYDVKQSIIKHGVLFVPKGVQGSKNEELEWRISFSVGEKFLIYSFTHTQLLCYALMKILLKDVIDTDLECKELLSSYFMKTMLFWISEEFPLSIWRPENLIFNFMRCLKRLIYCVENSVCPQYFIPENNLFKNKIEGQAQETLLQKLNILYSYGWRSILFSDQMSNFNELSFQKEVHLMYGESLKLLMSPSMCLRDRSIPSESDKLSWRKGIHMVLSNNSSKIRDFYSFYTSTILFNSDNFLTIDDKPDNKSSYKQYKTSISTVLLNARHDAVSGWLKLASLFYRTKQYKLALDILQYSLLKCSPEKLYFGIRLSPIQNELLSLQFVKRLTVSRLKRMLLFSYLRFTKNCTLLPDELQINGDLSYYQIPPEVYAHFISFLCHYNMKNTDQCLDSLQDLQLTIEEEHFIASDSERAMSYNILGVVFKVLGDIESARYAFIRSIELESDPDLNTAFRNLLSIGGM</sequence>
<dbReference type="InterPro" id="IPR019734">
    <property type="entry name" value="TPR_rpt"/>
</dbReference>
<dbReference type="AlphaFoldDB" id="A0A8B6FY74"/>
<dbReference type="Pfam" id="PF03281">
    <property type="entry name" value="Mab-21"/>
    <property type="match status" value="1"/>
</dbReference>
<name>A0A8B6FY74_MYTGA</name>
<evidence type="ECO:0000256" key="1">
    <source>
        <dbReference type="ARBA" id="ARBA00008307"/>
    </source>
</evidence>
<protein>
    <recommendedName>
        <fullName evidence="7">Mab-21-like HhH/H2TH-like domain-containing protein</fullName>
    </recommendedName>
</protein>
<dbReference type="InterPro" id="IPR046903">
    <property type="entry name" value="Mab-21-like_nuc_Trfase"/>
</dbReference>
<evidence type="ECO:0000259" key="4">
    <source>
        <dbReference type="Pfam" id="PF20266"/>
    </source>
</evidence>
<dbReference type="SMART" id="SM01265">
    <property type="entry name" value="Mab-21"/>
    <property type="match status" value="1"/>
</dbReference>
<accession>A0A8B6FY74</accession>
<dbReference type="InterPro" id="IPR011990">
    <property type="entry name" value="TPR-like_helical_dom_sf"/>
</dbReference>
<dbReference type="SUPFAM" id="SSF48452">
    <property type="entry name" value="TPR-like"/>
    <property type="match status" value="1"/>
</dbReference>
<dbReference type="Pfam" id="PF20266">
    <property type="entry name" value="Mab-21_C"/>
    <property type="match status" value="1"/>
</dbReference>
<evidence type="ECO:0008006" key="7">
    <source>
        <dbReference type="Google" id="ProtNLM"/>
    </source>
</evidence>